<name>A0A8C7BRC0_NEOVI</name>
<evidence type="ECO:0000313" key="2">
    <source>
        <dbReference type="Proteomes" id="UP000694425"/>
    </source>
</evidence>
<dbReference type="Proteomes" id="UP000694425">
    <property type="component" value="Unplaced"/>
</dbReference>
<organism evidence="1 2">
    <name type="scientific">Neovison vison</name>
    <name type="common">American mink</name>
    <name type="synonym">Mustela vison</name>
    <dbReference type="NCBI Taxonomy" id="452646"/>
    <lineage>
        <taxon>Eukaryota</taxon>
        <taxon>Metazoa</taxon>
        <taxon>Chordata</taxon>
        <taxon>Craniata</taxon>
        <taxon>Vertebrata</taxon>
        <taxon>Euteleostomi</taxon>
        <taxon>Mammalia</taxon>
        <taxon>Eutheria</taxon>
        <taxon>Laurasiatheria</taxon>
        <taxon>Carnivora</taxon>
        <taxon>Caniformia</taxon>
        <taxon>Musteloidea</taxon>
        <taxon>Mustelidae</taxon>
        <taxon>Mustelinae</taxon>
        <taxon>Neogale</taxon>
    </lineage>
</organism>
<dbReference type="AlphaFoldDB" id="A0A8C7BRC0"/>
<dbReference type="GeneTree" id="ENSGT01030000240353"/>
<proteinExistence type="predicted"/>
<protein>
    <recommendedName>
        <fullName evidence="3">COX assembly mitochondrial protein</fullName>
    </recommendedName>
</protein>
<sequence>IHSDLSPHSPAEECNVFINLLKECHKNLKSLKLKLFCIRAIVFAIIQI</sequence>
<reference evidence="1" key="1">
    <citation type="submission" date="2025-08" db="UniProtKB">
        <authorList>
            <consortium name="Ensembl"/>
        </authorList>
    </citation>
    <scope>IDENTIFICATION</scope>
</reference>
<evidence type="ECO:0008006" key="3">
    <source>
        <dbReference type="Google" id="ProtNLM"/>
    </source>
</evidence>
<evidence type="ECO:0000313" key="1">
    <source>
        <dbReference type="Ensembl" id="ENSNVIP00000026828.1"/>
    </source>
</evidence>
<reference evidence="1" key="2">
    <citation type="submission" date="2025-09" db="UniProtKB">
        <authorList>
            <consortium name="Ensembl"/>
        </authorList>
    </citation>
    <scope>IDENTIFICATION</scope>
</reference>
<accession>A0A8C7BRC0</accession>
<dbReference type="Ensembl" id="ENSNVIT00000031124.1">
    <property type="protein sequence ID" value="ENSNVIP00000026828.1"/>
    <property type="gene ID" value="ENSNVIG00000020770.1"/>
</dbReference>
<keyword evidence="2" id="KW-1185">Reference proteome</keyword>